<organism evidence="2 3">
    <name type="scientific">Nocardia arthritidis</name>
    <dbReference type="NCBI Taxonomy" id="228602"/>
    <lineage>
        <taxon>Bacteria</taxon>
        <taxon>Bacillati</taxon>
        <taxon>Actinomycetota</taxon>
        <taxon>Actinomycetes</taxon>
        <taxon>Mycobacteriales</taxon>
        <taxon>Nocardiaceae</taxon>
        <taxon>Nocardia</taxon>
    </lineage>
</organism>
<evidence type="ECO:0000313" key="3">
    <source>
        <dbReference type="Proteomes" id="UP000503540"/>
    </source>
</evidence>
<protein>
    <submittedName>
        <fullName evidence="2">Uncharacterized protein</fullName>
    </submittedName>
</protein>
<keyword evidence="3" id="KW-1185">Reference proteome</keyword>
<name>A0A6G9YHL4_9NOCA</name>
<sequence length="124" mass="13741">MGDQPPGGRFERGGRQRTAEIGLMHPDQPVAGRSGIRAQPTERQLIGRGQHHQHVRGDVPTDNQVGIRDSKVECGVRRLRDLRPRRQICTGDKVEAAGRNLTVWHEINGSPARSTAPVNFRLAN</sequence>
<feature type="region of interest" description="Disordered" evidence="1">
    <location>
        <begin position="1"/>
        <end position="35"/>
    </location>
</feature>
<reference evidence="2 3" key="1">
    <citation type="journal article" date="2019" name="ACS Chem. Biol.">
        <title>Identification and Mobilization of a Cryptic Antibiotic Biosynthesis Gene Locus from a Human-Pathogenic Nocardia Isolate.</title>
        <authorList>
            <person name="Herisse M."/>
            <person name="Ishida K."/>
            <person name="Porter J.L."/>
            <person name="Howden B."/>
            <person name="Hertweck C."/>
            <person name="Stinear T.P."/>
            <person name="Pidot S.J."/>
        </authorList>
    </citation>
    <scope>NUCLEOTIDE SEQUENCE [LARGE SCALE GENOMIC DNA]</scope>
    <source>
        <strain evidence="2 3">AUSMDU00012717</strain>
    </source>
</reference>
<accession>A0A6G9YHL4</accession>
<dbReference type="KEGG" id="nah:F5544_24120"/>
<gene>
    <name evidence="2" type="ORF">F5544_24120</name>
</gene>
<evidence type="ECO:0000313" key="2">
    <source>
        <dbReference type="EMBL" id="QIS12681.1"/>
    </source>
</evidence>
<dbReference type="AlphaFoldDB" id="A0A6G9YHL4"/>
<feature type="compositionally biased region" description="Basic and acidic residues" evidence="1">
    <location>
        <begin position="9"/>
        <end position="18"/>
    </location>
</feature>
<proteinExistence type="predicted"/>
<evidence type="ECO:0000256" key="1">
    <source>
        <dbReference type="SAM" id="MobiDB-lite"/>
    </source>
</evidence>
<dbReference type="Proteomes" id="UP000503540">
    <property type="component" value="Chromosome"/>
</dbReference>
<dbReference type="EMBL" id="CP046172">
    <property type="protein sequence ID" value="QIS12681.1"/>
    <property type="molecule type" value="Genomic_DNA"/>
</dbReference>